<reference evidence="1 2" key="2">
    <citation type="journal article" date="2016" name="Genome Announc.">
        <title>Permanent Draft Genome Sequences for Two Variants of Frankia sp. Strain CpI1, the First Frankia Strain Isolated from Root Nodules of Comptonia peregrina.</title>
        <authorList>
            <person name="Oshone R."/>
            <person name="Hurst S.G.IV."/>
            <person name="Abebe-Akele F."/>
            <person name="Simpson S."/>
            <person name="Morris K."/>
            <person name="Thomas W.K."/>
            <person name="Tisa L.S."/>
        </authorList>
    </citation>
    <scope>NUCLEOTIDE SEQUENCE [LARGE SCALE GENOMIC DNA]</scope>
    <source>
        <strain evidence="2">CpI1-S</strain>
    </source>
</reference>
<sequence>MSGPAKAAEPPASIPVGVDCYLVVLETPRFAVVADGVLAEPDGVEIHLTALGADLPAMPGPPSAIIMRSGSWLGRAYAVLRVEPLPGRGDLQIAATIAGPAAETVISGDDLRRAASSSTARRWERGSGGRCG</sequence>
<dbReference type="Proteomes" id="UP000032545">
    <property type="component" value="Unassembled WGS sequence"/>
</dbReference>
<reference evidence="2" key="1">
    <citation type="submission" date="2015-02" db="EMBL/GenBank/DDBJ databases">
        <title>Draft Genome of Frankia sp. CpI1-S.</title>
        <authorList>
            <person name="Oshone R.T."/>
            <person name="Ngom M."/>
            <person name="Ghodhbane-Gtari F."/>
            <person name="Gtari M."/>
            <person name="Morris K."/>
            <person name="Thomas K."/>
            <person name="Sen A."/>
            <person name="Tisa L.S."/>
        </authorList>
    </citation>
    <scope>NUCLEOTIDE SEQUENCE [LARGE SCALE GENOMIC DNA]</scope>
    <source>
        <strain evidence="2">CpI1-S</strain>
    </source>
</reference>
<gene>
    <name evidence="1" type="ORF">FF36_04330</name>
</gene>
<keyword evidence="2" id="KW-1185">Reference proteome</keyword>
<organism evidence="1 2">
    <name type="scientific">Frankia torreyi</name>
    <dbReference type="NCBI Taxonomy" id="1856"/>
    <lineage>
        <taxon>Bacteria</taxon>
        <taxon>Bacillati</taxon>
        <taxon>Actinomycetota</taxon>
        <taxon>Actinomycetes</taxon>
        <taxon>Frankiales</taxon>
        <taxon>Frankiaceae</taxon>
        <taxon>Frankia</taxon>
    </lineage>
</organism>
<accession>A0A0D8BBS6</accession>
<dbReference type="PATRIC" id="fig|1502723.3.peg.4054"/>
<dbReference type="EMBL" id="JYFN01000038">
    <property type="protein sequence ID" value="KJE21399.1"/>
    <property type="molecule type" value="Genomic_DNA"/>
</dbReference>
<protein>
    <submittedName>
        <fullName evidence="1">Uncharacterized protein</fullName>
    </submittedName>
</protein>
<proteinExistence type="predicted"/>
<evidence type="ECO:0000313" key="1">
    <source>
        <dbReference type="EMBL" id="KJE21399.1"/>
    </source>
</evidence>
<name>A0A0D8BBS6_9ACTN</name>
<comment type="caution">
    <text evidence="1">The sequence shown here is derived from an EMBL/GenBank/DDBJ whole genome shotgun (WGS) entry which is preliminary data.</text>
</comment>
<evidence type="ECO:0000313" key="2">
    <source>
        <dbReference type="Proteomes" id="UP000032545"/>
    </source>
</evidence>
<dbReference type="OrthoDB" id="67499at2"/>
<dbReference type="AlphaFoldDB" id="A0A0D8BBS6"/>